<proteinExistence type="predicted"/>
<evidence type="ECO:0000256" key="2">
    <source>
        <dbReference type="SAM" id="Phobius"/>
    </source>
</evidence>
<evidence type="ECO:0000256" key="1">
    <source>
        <dbReference type="SAM" id="MobiDB-lite"/>
    </source>
</evidence>
<comment type="caution">
    <text evidence="3">The sequence shown here is derived from an EMBL/GenBank/DDBJ whole genome shotgun (WGS) entry which is preliminary data.</text>
</comment>
<reference evidence="3" key="2">
    <citation type="journal article" date="2023" name="Science">
        <title>Genomic signatures of disease resistance in endangered staghorn corals.</title>
        <authorList>
            <person name="Vollmer S.V."/>
            <person name="Selwyn J.D."/>
            <person name="Despard B.A."/>
            <person name="Roesel C.L."/>
        </authorList>
    </citation>
    <scope>NUCLEOTIDE SEQUENCE</scope>
    <source>
        <strain evidence="3">K2</strain>
    </source>
</reference>
<feature type="compositionally biased region" description="Basic and acidic residues" evidence="1">
    <location>
        <begin position="31"/>
        <end position="44"/>
    </location>
</feature>
<evidence type="ECO:0000313" key="4">
    <source>
        <dbReference type="Proteomes" id="UP001249851"/>
    </source>
</evidence>
<name>A0AAD9QRH1_ACRCE</name>
<accession>A0AAD9QRH1</accession>
<keyword evidence="2" id="KW-0472">Membrane</keyword>
<sequence length="357" mass="40536">MSKTVRFAAKETARDYAESVATDVLQEKQKWNFKKERSGKGRDGKGKKRRRQNSSAQAVNRSKMAGFNKGILAEFIIFLLLQGFDFFSNTWVLSDSVMVLYRVKEYETYPNVTASNNSVPEFCVEVQWSNEKIQKEINYFASIVYLYSFFLAVTACILTLNLLTWFYTIQLSFRSRRFNSDTHATLIKMKVYFLAAASILEDIPLSAISAELFALQQGEQGLICWTCKVSGLCHDIKQLQSRLSRSSVALWLNLAAIGLTSLWKGISSFYRWSRVGECEAFYIRACTAVFAGGLYSIVILTPAMTVLKYSYFVRPGISGALLEDIIDRVYIIGAIFWVLVLAVIFCCPLLNFIRVTQ</sequence>
<dbReference type="Proteomes" id="UP001249851">
    <property type="component" value="Unassembled WGS sequence"/>
</dbReference>
<feature type="transmembrane region" description="Helical" evidence="2">
    <location>
        <begin position="282"/>
        <end position="307"/>
    </location>
</feature>
<dbReference type="EMBL" id="JARQWQ010000017">
    <property type="protein sequence ID" value="KAK2566182.1"/>
    <property type="molecule type" value="Genomic_DNA"/>
</dbReference>
<keyword evidence="2" id="KW-1133">Transmembrane helix</keyword>
<organism evidence="3 4">
    <name type="scientific">Acropora cervicornis</name>
    <name type="common">Staghorn coral</name>
    <dbReference type="NCBI Taxonomy" id="6130"/>
    <lineage>
        <taxon>Eukaryota</taxon>
        <taxon>Metazoa</taxon>
        <taxon>Cnidaria</taxon>
        <taxon>Anthozoa</taxon>
        <taxon>Hexacorallia</taxon>
        <taxon>Scleractinia</taxon>
        <taxon>Astrocoeniina</taxon>
        <taxon>Acroporidae</taxon>
        <taxon>Acropora</taxon>
    </lineage>
</organism>
<keyword evidence="4" id="KW-1185">Reference proteome</keyword>
<reference evidence="3" key="1">
    <citation type="journal article" date="2023" name="G3 (Bethesda)">
        <title>Whole genome assembly and annotation of the endangered Caribbean coral Acropora cervicornis.</title>
        <authorList>
            <person name="Selwyn J.D."/>
            <person name="Vollmer S.V."/>
        </authorList>
    </citation>
    <scope>NUCLEOTIDE SEQUENCE</scope>
    <source>
        <strain evidence="3">K2</strain>
    </source>
</reference>
<gene>
    <name evidence="3" type="ORF">P5673_009633</name>
</gene>
<feature type="transmembrane region" description="Helical" evidence="2">
    <location>
        <begin position="71"/>
        <end position="92"/>
    </location>
</feature>
<dbReference type="AlphaFoldDB" id="A0AAD9QRH1"/>
<feature type="transmembrane region" description="Helical" evidence="2">
    <location>
        <begin position="144"/>
        <end position="167"/>
    </location>
</feature>
<feature type="transmembrane region" description="Helical" evidence="2">
    <location>
        <begin position="328"/>
        <end position="353"/>
    </location>
</feature>
<protein>
    <submittedName>
        <fullName evidence="3">Uncharacterized protein</fullName>
    </submittedName>
</protein>
<evidence type="ECO:0000313" key="3">
    <source>
        <dbReference type="EMBL" id="KAK2566182.1"/>
    </source>
</evidence>
<feature type="region of interest" description="Disordered" evidence="1">
    <location>
        <begin position="31"/>
        <end position="59"/>
    </location>
</feature>
<keyword evidence="2" id="KW-0812">Transmembrane</keyword>